<dbReference type="EMBL" id="BEHT01000004">
    <property type="protein sequence ID" value="GBC97908.1"/>
    <property type="molecule type" value="Genomic_DNA"/>
</dbReference>
<protein>
    <submittedName>
        <fullName evidence="1">Uncharacterized protein</fullName>
    </submittedName>
</protein>
<dbReference type="Proteomes" id="UP000236173">
    <property type="component" value="Unassembled WGS sequence"/>
</dbReference>
<gene>
    <name evidence="1" type="ORF">HRbin17_00403</name>
</gene>
<reference evidence="2" key="1">
    <citation type="submission" date="2017-09" db="EMBL/GenBank/DDBJ databases">
        <title>Metaegenomics of thermophilic ammonia-oxidizing enrichment culture.</title>
        <authorList>
            <person name="Kato S."/>
            <person name="Suzuki K."/>
        </authorList>
    </citation>
    <scope>NUCLEOTIDE SEQUENCE [LARGE SCALE GENOMIC DNA]</scope>
</reference>
<organism evidence="1 2">
    <name type="scientific">Candidatus Fervidibacter japonicus</name>
    <dbReference type="NCBI Taxonomy" id="2035412"/>
    <lineage>
        <taxon>Bacteria</taxon>
        <taxon>Candidatus Fervidibacterota</taxon>
        <taxon>Candidatus Fervidibacter</taxon>
    </lineage>
</organism>
<evidence type="ECO:0000313" key="2">
    <source>
        <dbReference type="Proteomes" id="UP000236173"/>
    </source>
</evidence>
<accession>A0A2H5X9P3</accession>
<comment type="caution">
    <text evidence="1">The sequence shown here is derived from an EMBL/GenBank/DDBJ whole genome shotgun (WGS) entry which is preliminary data.</text>
</comment>
<sequence length="93" mass="9997">MAEAPVVKRKMTEEGFGRLPDDGRQCGLADKEALREHFMSGAKEIRLIDPERVAAAVYKSLTEVPVFHAGEAITGGEVSPNVRCGVTRCVAVA</sequence>
<evidence type="ECO:0000313" key="1">
    <source>
        <dbReference type="EMBL" id="GBC97908.1"/>
    </source>
</evidence>
<proteinExistence type="predicted"/>
<name>A0A2H5X9P3_9BACT</name>
<dbReference type="AlphaFoldDB" id="A0A2H5X9P3"/>